<reference evidence="3 4" key="1">
    <citation type="submission" date="2020-04" db="EMBL/GenBank/DDBJ databases">
        <authorList>
            <person name="De Canck E."/>
        </authorList>
    </citation>
    <scope>NUCLEOTIDE SEQUENCE [LARGE SCALE GENOMIC DNA]</scope>
    <source>
        <strain evidence="3 4">LMG 28614</strain>
    </source>
</reference>
<sequence length="63" mass="6606">MATANTAALRDDAQRNEEIVGRIPAGRWGTPDDLAGPAVFLASCASDYVHGHTLAVDGGWLAR</sequence>
<dbReference type="InterPro" id="IPR036291">
    <property type="entry name" value="NAD(P)-bd_dom_sf"/>
</dbReference>
<dbReference type="Pfam" id="PF13561">
    <property type="entry name" value="adh_short_C2"/>
    <property type="match status" value="1"/>
</dbReference>
<dbReference type="AlphaFoldDB" id="A0A6S7B5S7"/>
<keyword evidence="2 3" id="KW-0560">Oxidoreductase</keyword>
<evidence type="ECO:0000256" key="1">
    <source>
        <dbReference type="ARBA" id="ARBA00006484"/>
    </source>
</evidence>
<proteinExistence type="inferred from homology"/>
<comment type="similarity">
    <text evidence="1">Belongs to the short-chain dehydrogenases/reductases (SDR) family.</text>
</comment>
<evidence type="ECO:0000313" key="4">
    <source>
        <dbReference type="Proteomes" id="UP000494365"/>
    </source>
</evidence>
<dbReference type="EMBL" id="CADIKK010000003">
    <property type="protein sequence ID" value="CAB3780322.1"/>
    <property type="molecule type" value="Genomic_DNA"/>
</dbReference>
<dbReference type="PANTHER" id="PTHR42760">
    <property type="entry name" value="SHORT-CHAIN DEHYDROGENASES/REDUCTASES FAMILY MEMBER"/>
    <property type="match status" value="1"/>
</dbReference>
<dbReference type="InterPro" id="IPR002347">
    <property type="entry name" value="SDR_fam"/>
</dbReference>
<name>A0A6S7B5S7_9BURK</name>
<evidence type="ECO:0000256" key="2">
    <source>
        <dbReference type="ARBA" id="ARBA00023002"/>
    </source>
</evidence>
<organism evidence="3 4">
    <name type="scientific">Paraburkholderia ultramafica</name>
    <dbReference type="NCBI Taxonomy" id="1544867"/>
    <lineage>
        <taxon>Bacteria</taxon>
        <taxon>Pseudomonadati</taxon>
        <taxon>Pseudomonadota</taxon>
        <taxon>Betaproteobacteria</taxon>
        <taxon>Burkholderiales</taxon>
        <taxon>Burkholderiaceae</taxon>
        <taxon>Paraburkholderia</taxon>
    </lineage>
</organism>
<protein>
    <submittedName>
        <fullName evidence="3">2-dehydro-3-deoxy-D-gluconate 5-dehydrogenase</fullName>
        <ecNumber evidence="3">1.1.1.127</ecNumber>
    </submittedName>
</protein>
<dbReference type="PANTHER" id="PTHR42760:SF5">
    <property type="entry name" value="2-DEHYDRO-3-DEOXY-D-GLUCONATE 5-DEHYDROGENASE"/>
    <property type="match status" value="1"/>
</dbReference>
<dbReference type="EC" id="1.1.1.127" evidence="3"/>
<accession>A0A6S7B5S7</accession>
<keyword evidence="4" id="KW-1185">Reference proteome</keyword>
<gene>
    <name evidence="3" type="primary">kduD</name>
    <name evidence="3" type="ORF">LMG28614_01038</name>
</gene>
<dbReference type="GO" id="GO:0047001">
    <property type="term" value="F:2-dehydro-3-deoxy-D-gluconate 5-dehydrogenase activity"/>
    <property type="evidence" value="ECO:0007669"/>
    <property type="project" value="UniProtKB-EC"/>
</dbReference>
<evidence type="ECO:0000313" key="3">
    <source>
        <dbReference type="EMBL" id="CAB3780322.1"/>
    </source>
</evidence>
<dbReference type="Gene3D" id="3.40.50.720">
    <property type="entry name" value="NAD(P)-binding Rossmann-like Domain"/>
    <property type="match status" value="1"/>
</dbReference>
<dbReference type="SUPFAM" id="SSF51735">
    <property type="entry name" value="NAD(P)-binding Rossmann-fold domains"/>
    <property type="match status" value="1"/>
</dbReference>
<dbReference type="Proteomes" id="UP000494365">
    <property type="component" value="Unassembled WGS sequence"/>
</dbReference>